<accession>C4J2P6</accession>
<sequence>MLPGLRSRCTSGSGLAWCRNRRPVAISAAMRNRCCHGSTGPPPPRWNRQSSRLPLAMYSYTRQPYSGQAPRRSTMLGWRMQLSTSTSCWNCDRPCAASGRSTLMATGVWSRWPLYTGPYPPSPTLRASLKRSVPISISSMVYLRYRTADSRAPAAMDRSRSSASLSAFISALIRFCASRSASRCDASAASMAALALAFSCSMSAMADSSVSRVSCDRCSSSIFQRCSSSAFCFALSASLHAVLYMSMVCFSSSRSRFISASISSGGCEHQEEVLVWECDVLSLPNESPHRLGVRDASKLCCCCWSTPSDPLDSRGGYRSVLLRGADPMNDMSDDSGSEKSGNAFRADPALCPVVLANGDMMWLS</sequence>
<organism evidence="1">
    <name type="scientific">Zea mays</name>
    <name type="common">Maize</name>
    <dbReference type="NCBI Taxonomy" id="4577"/>
    <lineage>
        <taxon>Eukaryota</taxon>
        <taxon>Viridiplantae</taxon>
        <taxon>Streptophyta</taxon>
        <taxon>Embryophyta</taxon>
        <taxon>Tracheophyta</taxon>
        <taxon>Spermatophyta</taxon>
        <taxon>Magnoliopsida</taxon>
        <taxon>Liliopsida</taxon>
        <taxon>Poales</taxon>
        <taxon>Poaceae</taxon>
        <taxon>PACMAD clade</taxon>
        <taxon>Panicoideae</taxon>
        <taxon>Andropogonodae</taxon>
        <taxon>Andropogoneae</taxon>
        <taxon>Tripsacinae</taxon>
        <taxon>Zea</taxon>
    </lineage>
</organism>
<proteinExistence type="evidence at transcript level"/>
<dbReference type="AlphaFoldDB" id="C4J2P6"/>
<reference evidence="1" key="1">
    <citation type="journal article" date="2009" name="PLoS Genet.">
        <title>Sequencing, mapping, and analysis of 27,455 maize full-length cDNAs.</title>
        <authorList>
            <person name="Soderlund C."/>
            <person name="Descour A."/>
            <person name="Kudrna D."/>
            <person name="Bomhoff M."/>
            <person name="Boyd L."/>
            <person name="Currie J."/>
            <person name="Angelova A."/>
            <person name="Collura K."/>
            <person name="Wissotski M."/>
            <person name="Ashley E."/>
            <person name="Morrow D."/>
            <person name="Fernandes J."/>
            <person name="Walbot V."/>
            <person name="Yu Y."/>
        </authorList>
    </citation>
    <scope>NUCLEOTIDE SEQUENCE</scope>
    <source>
        <strain evidence="1">B73</strain>
    </source>
</reference>
<evidence type="ECO:0000313" key="1">
    <source>
        <dbReference type="EMBL" id="ACR35446.1"/>
    </source>
</evidence>
<reference evidence="1" key="2">
    <citation type="submission" date="2012-06" db="EMBL/GenBank/DDBJ databases">
        <authorList>
            <person name="Yu Y."/>
            <person name="Currie J."/>
            <person name="Lomeli R."/>
            <person name="Angelova A."/>
            <person name="Collura K."/>
            <person name="Wissotski M."/>
            <person name="Campos D."/>
            <person name="Kudrna D."/>
            <person name="Golser W."/>
            <person name="Ashely E."/>
            <person name="Descour A."/>
            <person name="Fernandes J."/>
            <person name="Soderlund C."/>
            <person name="Walbot V."/>
        </authorList>
    </citation>
    <scope>NUCLEOTIDE SEQUENCE</scope>
    <source>
        <strain evidence="1">B73</strain>
    </source>
</reference>
<protein>
    <submittedName>
        <fullName evidence="1">Uncharacterized protein</fullName>
    </submittedName>
</protein>
<name>C4J2P6_MAIZE</name>
<dbReference type="EMBL" id="BT085093">
    <property type="protein sequence ID" value="ACR35446.1"/>
    <property type="molecule type" value="mRNA"/>
</dbReference>